<proteinExistence type="inferred from homology"/>
<evidence type="ECO:0000256" key="2">
    <source>
        <dbReference type="ARBA" id="ARBA00022679"/>
    </source>
</evidence>
<dbReference type="PRINTS" id="PR00508">
    <property type="entry name" value="S21N4MTFRASE"/>
</dbReference>
<accession>A0A286TCV9</accession>
<evidence type="ECO:0000256" key="3">
    <source>
        <dbReference type="RuleBase" id="RU362026"/>
    </source>
</evidence>
<evidence type="ECO:0000256" key="1">
    <source>
        <dbReference type="ARBA" id="ARBA00022603"/>
    </source>
</evidence>
<dbReference type="EC" id="2.1.1.-" evidence="3"/>
<dbReference type="EMBL" id="AP018131">
    <property type="protein sequence ID" value="BBA47735.1"/>
    <property type="molecule type" value="Genomic_DNA"/>
</dbReference>
<protein>
    <recommendedName>
        <fullName evidence="3">Methyltransferase</fullName>
        <ecNumber evidence="3">2.1.1.-</ecNumber>
    </recommendedName>
</protein>
<dbReference type="GO" id="GO:0008170">
    <property type="term" value="F:N-methyltransferase activity"/>
    <property type="evidence" value="ECO:0007669"/>
    <property type="project" value="InterPro"/>
</dbReference>
<name>A0A286TCV9_BIFBI</name>
<evidence type="ECO:0000313" key="6">
    <source>
        <dbReference type="Proteomes" id="UP000262177"/>
    </source>
</evidence>
<keyword evidence="1 5" id="KW-0489">Methyltransferase</keyword>
<dbReference type="InterPro" id="IPR029063">
    <property type="entry name" value="SAM-dependent_MTases_sf"/>
</dbReference>
<dbReference type="AlphaFoldDB" id="A0A286TCV9"/>
<dbReference type="REBASE" id="215425">
    <property type="entry name" value="M.Bbi7004ORF1035P"/>
</dbReference>
<dbReference type="GO" id="GO:0032259">
    <property type="term" value="P:methylation"/>
    <property type="evidence" value="ECO:0007669"/>
    <property type="project" value="UniProtKB-KW"/>
</dbReference>
<dbReference type="InterPro" id="IPR001091">
    <property type="entry name" value="RM_Methyltransferase"/>
</dbReference>
<dbReference type="GO" id="GO:0003677">
    <property type="term" value="F:DNA binding"/>
    <property type="evidence" value="ECO:0007669"/>
    <property type="project" value="InterPro"/>
</dbReference>
<keyword evidence="2" id="KW-0808">Transferase</keyword>
<reference evidence="5 6" key="1">
    <citation type="journal article" date="2017" name="Biosci. Biotechnol. Biochem.">
        <title>Identification and characterization of a sulfoglycosidase from Bifidobacterium bifidum implicated in mucin glycan utilization.</title>
        <authorList>
            <person name="Katoh T."/>
            <person name="Maeshibu T."/>
            <person name="Kikkawa K."/>
            <person name="Gotoh A."/>
            <person name="Tomabechi Y."/>
            <person name="Nakamura M."/>
            <person name="Liao W.-H."/>
            <person name="Yamaguchi M."/>
            <person name="Ashida H."/>
            <person name="Yamamoto K."/>
            <person name="Katayama T."/>
        </authorList>
    </citation>
    <scope>NUCLEOTIDE SEQUENCE [LARGE SCALE GENOMIC DNA]</scope>
    <source>
        <strain evidence="5 6">JCM 7004</strain>
    </source>
</reference>
<feature type="domain" description="DNA methylase N-4/N-6" evidence="4">
    <location>
        <begin position="38"/>
        <end position="293"/>
    </location>
</feature>
<dbReference type="Proteomes" id="UP000262177">
    <property type="component" value="Chromosome"/>
</dbReference>
<dbReference type="InterPro" id="IPR002941">
    <property type="entry name" value="DNA_methylase_N4/N6"/>
</dbReference>
<comment type="similarity">
    <text evidence="3">Belongs to the N(4)/N(6)-methyltransferase family.</text>
</comment>
<sequence length="311" mass="35486">MIDETYTTDEAKGNDWQLWLGDSCERMGEIEADSVGLSVQSPPFVSLFTFSDSIRDLSNNHSADVFHEQYGYIIRELLRVTMPGRLACVHCTQLSRTKSSFGYVGTHDFRGDVIRDYESAGWIYHGEVCVWKDPQAQAIRTKAQGLMFTTKNKDSAMSRPAYADYVLLFRKPGDNPVPVKTDVTNDEWIQWASPIWFDYGHDETLGSERHVCPVWMDIKQGDVLNARLAKDSDDERHISPLQLDLIARCIRLWSNRGELVFDPFGGIGSTVYEAVKLGRRGLSIELKKTYWATSVRILRELDGQMHESMLF</sequence>
<dbReference type="Pfam" id="PF01555">
    <property type="entry name" value="N6_N4_Mtase"/>
    <property type="match status" value="1"/>
</dbReference>
<evidence type="ECO:0000259" key="4">
    <source>
        <dbReference type="Pfam" id="PF01555"/>
    </source>
</evidence>
<organism evidence="5 6">
    <name type="scientific">Bifidobacterium bifidum LMG 13195</name>
    <dbReference type="NCBI Taxonomy" id="1207542"/>
    <lineage>
        <taxon>Bacteria</taxon>
        <taxon>Bacillati</taxon>
        <taxon>Actinomycetota</taxon>
        <taxon>Actinomycetes</taxon>
        <taxon>Bifidobacteriales</taxon>
        <taxon>Bifidobacteriaceae</taxon>
        <taxon>Bifidobacterium</taxon>
    </lineage>
</organism>
<dbReference type="Gene3D" id="3.40.50.150">
    <property type="entry name" value="Vaccinia Virus protein VP39"/>
    <property type="match status" value="1"/>
</dbReference>
<dbReference type="SUPFAM" id="SSF53335">
    <property type="entry name" value="S-adenosyl-L-methionine-dependent methyltransferases"/>
    <property type="match status" value="1"/>
</dbReference>
<gene>
    <name evidence="5" type="ORF">BBJK_01035</name>
</gene>
<evidence type="ECO:0000313" key="5">
    <source>
        <dbReference type="EMBL" id="BBA47735.1"/>
    </source>
</evidence>